<keyword evidence="2 6" id="KW-0378">Hydrolase</keyword>
<evidence type="ECO:0000256" key="5">
    <source>
        <dbReference type="ARBA" id="ARBA00023295"/>
    </source>
</evidence>
<name>A0A6J4JZ86_9CHLR</name>
<feature type="binding site" evidence="6">
    <location>
        <begin position="139"/>
        <end position="141"/>
    </location>
    <ligand>
        <name>substrate</name>
    </ligand>
</feature>
<dbReference type="EMBL" id="CADCTC010000253">
    <property type="protein sequence ID" value="CAA9291515.1"/>
    <property type="molecule type" value="Genomic_DNA"/>
</dbReference>
<dbReference type="InterPro" id="IPR022830">
    <property type="entry name" value="Indigdn_synthA-like"/>
</dbReference>
<accession>A0A6J4JZ86</accession>
<dbReference type="GO" id="GO:0046113">
    <property type="term" value="P:nucleobase catabolic process"/>
    <property type="evidence" value="ECO:0007669"/>
    <property type="project" value="UniProtKB-UniRule"/>
</dbReference>
<dbReference type="Pfam" id="PF04227">
    <property type="entry name" value="Indigoidine_A"/>
    <property type="match status" value="1"/>
</dbReference>
<keyword evidence="1 6" id="KW-0479">Metal-binding</keyword>
<dbReference type="GO" id="GO:0005737">
    <property type="term" value="C:cytoplasm"/>
    <property type="evidence" value="ECO:0007669"/>
    <property type="project" value="TreeGrafter"/>
</dbReference>
<reference evidence="7" key="1">
    <citation type="submission" date="2020-02" db="EMBL/GenBank/DDBJ databases">
        <authorList>
            <person name="Meier V. D."/>
        </authorList>
    </citation>
    <scope>NUCLEOTIDE SEQUENCE</scope>
    <source>
        <strain evidence="7">AVDCRST_MAG77</strain>
    </source>
</reference>
<evidence type="ECO:0000256" key="3">
    <source>
        <dbReference type="ARBA" id="ARBA00023211"/>
    </source>
</evidence>
<feature type="binding site" evidence="6">
    <location>
        <position position="137"/>
    </location>
    <ligand>
        <name>Mn(2+)</name>
        <dbReference type="ChEBI" id="CHEBI:29035"/>
    </ligand>
</feature>
<gene>
    <name evidence="6" type="primary">psuG</name>
    <name evidence="7" type="ORF">AVDCRST_MAG77-5183</name>
</gene>
<keyword evidence="5 6" id="KW-0326">Glycosidase</keyword>
<feature type="active site" description="Proton donor" evidence="6">
    <location>
        <position position="24"/>
    </location>
</feature>
<dbReference type="EC" id="4.2.1.70" evidence="6"/>
<dbReference type="Gene3D" id="3.40.1790.10">
    <property type="entry name" value="Indigoidine synthase domain"/>
    <property type="match status" value="1"/>
</dbReference>
<dbReference type="PANTHER" id="PTHR42909">
    <property type="entry name" value="ZGC:136858"/>
    <property type="match status" value="1"/>
</dbReference>
<protein>
    <recommendedName>
        <fullName evidence="6">Pseudouridine-5'-phosphate glycosidase</fullName>
        <shortName evidence="6">PsiMP glycosidase</shortName>
        <ecNumber evidence="6">4.2.1.70</ecNumber>
    </recommendedName>
</protein>
<dbReference type="HAMAP" id="MF_01876">
    <property type="entry name" value="PsiMP_glycosidase"/>
    <property type="match status" value="1"/>
</dbReference>
<evidence type="ECO:0000256" key="6">
    <source>
        <dbReference type="HAMAP-Rule" id="MF_01876"/>
    </source>
</evidence>
<proteinExistence type="inferred from homology"/>
<comment type="subunit">
    <text evidence="6">Homotrimer.</text>
</comment>
<comment type="catalytic activity">
    <reaction evidence="6">
        <text>D-ribose 5-phosphate + uracil = psi-UMP + H2O</text>
        <dbReference type="Rhea" id="RHEA:18337"/>
        <dbReference type="ChEBI" id="CHEBI:15377"/>
        <dbReference type="ChEBI" id="CHEBI:17568"/>
        <dbReference type="ChEBI" id="CHEBI:58380"/>
        <dbReference type="ChEBI" id="CHEBI:78346"/>
        <dbReference type="EC" id="4.2.1.70"/>
    </reaction>
</comment>
<comment type="function">
    <text evidence="6">Catalyzes the reversible cleavage of pseudouridine 5'-phosphate (PsiMP) to ribose 5-phosphate and uracil. Functions biologically in the cleavage direction, as part of a pseudouridine degradation pathway.</text>
</comment>
<evidence type="ECO:0000256" key="1">
    <source>
        <dbReference type="ARBA" id="ARBA00022723"/>
    </source>
</evidence>
<comment type="similarity">
    <text evidence="6">Belongs to the pseudouridine-5'-phosphate glycosidase family.</text>
</comment>
<feature type="binding site" evidence="6">
    <location>
        <position position="85"/>
    </location>
    <ligand>
        <name>substrate</name>
    </ligand>
</feature>
<organism evidence="7">
    <name type="scientific">uncultured Chloroflexota bacterium</name>
    <dbReference type="NCBI Taxonomy" id="166587"/>
    <lineage>
        <taxon>Bacteria</taxon>
        <taxon>Bacillati</taxon>
        <taxon>Chloroflexota</taxon>
        <taxon>environmental samples</taxon>
    </lineage>
</organism>
<evidence type="ECO:0000256" key="2">
    <source>
        <dbReference type="ARBA" id="ARBA00022801"/>
    </source>
</evidence>
<keyword evidence="3 6" id="KW-0464">Manganese</keyword>
<dbReference type="InterPro" id="IPR007342">
    <property type="entry name" value="PsuG"/>
</dbReference>
<dbReference type="AlphaFoldDB" id="A0A6J4JZ86"/>
<feature type="active site" description="Nucleophile" evidence="6">
    <location>
        <position position="158"/>
    </location>
</feature>
<dbReference type="GO" id="GO:0004730">
    <property type="term" value="F:pseudouridylate synthase activity"/>
    <property type="evidence" value="ECO:0007669"/>
    <property type="project" value="UniProtKB-UniRule"/>
</dbReference>
<dbReference type="GO" id="GO:0016798">
    <property type="term" value="F:hydrolase activity, acting on glycosyl bonds"/>
    <property type="evidence" value="ECO:0007669"/>
    <property type="project" value="UniProtKB-KW"/>
</dbReference>
<keyword evidence="4 6" id="KW-0456">Lyase</keyword>
<dbReference type="GO" id="GO:0046872">
    <property type="term" value="F:metal ion binding"/>
    <property type="evidence" value="ECO:0007669"/>
    <property type="project" value="UniProtKB-KW"/>
</dbReference>
<dbReference type="SUPFAM" id="SSF110581">
    <property type="entry name" value="Indigoidine synthase A-like"/>
    <property type="match status" value="1"/>
</dbReference>
<evidence type="ECO:0000256" key="4">
    <source>
        <dbReference type="ARBA" id="ARBA00023239"/>
    </source>
</evidence>
<sequence length="305" mass="32003">MTSVLVRQAVAAALAAGGAVVALESTLIAHGLPRPDNLELAREVEAIVREEGATPATVAVLGGVPCIGLDDEQLRRVAETDGISKLSAHDLPVAMALGADGATTVAGTATLAAQAGIRLFATGGLGGVHRGAAETWDVSGDLETLARTRIGVVCAGVKSILDVGATLERLETLGVPVVGFRTRRFPLFYVSNSEYELDWQADDEAQVAKIIQAQEVVNAGGSALVIANPIPESQQLDPQLHDKVLVAALMALEQRRIRGKAVTPFLLDYFRRETGGESLRVNKQIIRNNARLAARIAVALAEGRG</sequence>
<comment type="cofactor">
    <cofactor evidence="6">
        <name>Mn(2+)</name>
        <dbReference type="ChEBI" id="CHEBI:29035"/>
    </cofactor>
    <text evidence="6">Binds 1 Mn(2+) ion per subunit.</text>
</comment>
<dbReference type="PANTHER" id="PTHR42909:SF1">
    <property type="entry name" value="CARBOHYDRATE KINASE PFKB DOMAIN-CONTAINING PROTEIN"/>
    <property type="match status" value="1"/>
</dbReference>
<feature type="binding site" evidence="6">
    <location>
        <position position="105"/>
    </location>
    <ligand>
        <name>substrate</name>
    </ligand>
</feature>
<evidence type="ECO:0000313" key="7">
    <source>
        <dbReference type="EMBL" id="CAA9291515.1"/>
    </source>
</evidence>